<evidence type="ECO:0000313" key="2">
    <source>
        <dbReference type="Proteomes" id="UP000823619"/>
    </source>
</evidence>
<dbReference type="InterPro" id="IPR004375">
    <property type="entry name" value="NanQ/TabA/YiaL"/>
</dbReference>
<proteinExistence type="predicted"/>
<reference evidence="1" key="2">
    <citation type="journal article" date="2021" name="PeerJ">
        <title>Extensive microbial diversity within the chicken gut microbiome revealed by metagenomics and culture.</title>
        <authorList>
            <person name="Gilroy R."/>
            <person name="Ravi A."/>
            <person name="Getino M."/>
            <person name="Pursley I."/>
            <person name="Horton D.L."/>
            <person name="Alikhan N.F."/>
            <person name="Baker D."/>
            <person name="Gharbi K."/>
            <person name="Hall N."/>
            <person name="Watson M."/>
            <person name="Adriaenssens E.M."/>
            <person name="Foster-Nyarko E."/>
            <person name="Jarju S."/>
            <person name="Secka A."/>
            <person name="Antonio M."/>
            <person name="Oren A."/>
            <person name="Chaudhuri R.R."/>
            <person name="La Ragione R."/>
            <person name="Hildebrand F."/>
            <person name="Pallen M.J."/>
        </authorList>
    </citation>
    <scope>NUCLEOTIDE SEQUENCE</scope>
    <source>
        <strain evidence="1">D5-748</strain>
    </source>
</reference>
<dbReference type="PANTHER" id="PTHR34986:SF1">
    <property type="entry name" value="PROTEIN YIAL"/>
    <property type="match status" value="1"/>
</dbReference>
<dbReference type="InterPro" id="IPR037012">
    <property type="entry name" value="NanQ/TabA/YiaL_sf"/>
</dbReference>
<sequence>MEDRLMKNPYYAKAMEFIRTTDLNSLENGKHVIDGENLFVNIVDSNMKTPQQARLEVHDRYIDIQVPLSKPETYGIKPRKDCMEPDGVMNEEKDILFYKDPVEETMTAAPGEAVTFAPDMAHAPLIGEGTIHKAIFKVKVVD</sequence>
<evidence type="ECO:0000313" key="1">
    <source>
        <dbReference type="EMBL" id="MBO8444761.1"/>
    </source>
</evidence>
<dbReference type="SUPFAM" id="SSF51197">
    <property type="entry name" value="Clavaminate synthase-like"/>
    <property type="match status" value="1"/>
</dbReference>
<name>A0A9D9EE16_9BACT</name>
<dbReference type="NCBIfam" id="TIGR00022">
    <property type="entry name" value="YhcH/YjgK/YiaL family protein"/>
    <property type="match status" value="1"/>
</dbReference>
<gene>
    <name evidence="1" type="ORF">IAC23_03570</name>
</gene>
<reference evidence="1" key="1">
    <citation type="submission" date="2020-10" db="EMBL/GenBank/DDBJ databases">
        <authorList>
            <person name="Gilroy R."/>
        </authorList>
    </citation>
    <scope>NUCLEOTIDE SEQUENCE</scope>
    <source>
        <strain evidence="1">D5-748</strain>
    </source>
</reference>
<protein>
    <submittedName>
        <fullName evidence="1">YhcH/YjgK/YiaL family protein</fullName>
    </submittedName>
</protein>
<dbReference type="PANTHER" id="PTHR34986">
    <property type="entry name" value="EVOLVED BETA-GALACTOSIDASE SUBUNIT BETA"/>
    <property type="match status" value="1"/>
</dbReference>
<dbReference type="Gene3D" id="2.60.120.370">
    <property type="entry name" value="YhcH/YjgK/YiaL"/>
    <property type="match status" value="1"/>
</dbReference>
<accession>A0A9D9EE16</accession>
<dbReference type="AlphaFoldDB" id="A0A9D9EE16"/>
<dbReference type="Proteomes" id="UP000823619">
    <property type="component" value="Unassembled WGS sequence"/>
</dbReference>
<comment type="caution">
    <text evidence="1">The sequence shown here is derived from an EMBL/GenBank/DDBJ whole genome shotgun (WGS) entry which is preliminary data.</text>
</comment>
<organism evidence="1 2">
    <name type="scientific">Candidatus Cryptobacteroides merdavium</name>
    <dbReference type="NCBI Taxonomy" id="2840769"/>
    <lineage>
        <taxon>Bacteria</taxon>
        <taxon>Pseudomonadati</taxon>
        <taxon>Bacteroidota</taxon>
        <taxon>Bacteroidia</taxon>
        <taxon>Bacteroidales</taxon>
        <taxon>Candidatus Cryptobacteroides</taxon>
    </lineage>
</organism>
<dbReference type="Pfam" id="PF04074">
    <property type="entry name" value="DUF386"/>
    <property type="match status" value="1"/>
</dbReference>
<dbReference type="EMBL" id="JADIMO010000039">
    <property type="protein sequence ID" value="MBO8444761.1"/>
    <property type="molecule type" value="Genomic_DNA"/>
</dbReference>
<dbReference type="GO" id="GO:0005829">
    <property type="term" value="C:cytosol"/>
    <property type="evidence" value="ECO:0007669"/>
    <property type="project" value="TreeGrafter"/>
</dbReference>